<keyword evidence="1" id="KW-0472">Membrane</keyword>
<reference evidence="2" key="2">
    <citation type="journal article" date="2015" name="Fish Shellfish Immunol.">
        <title>Early steps in the European eel (Anguilla anguilla)-Vibrio vulnificus interaction in the gills: Role of the RtxA13 toxin.</title>
        <authorList>
            <person name="Callol A."/>
            <person name="Pajuelo D."/>
            <person name="Ebbesson L."/>
            <person name="Teles M."/>
            <person name="MacKenzie S."/>
            <person name="Amaro C."/>
        </authorList>
    </citation>
    <scope>NUCLEOTIDE SEQUENCE</scope>
</reference>
<keyword evidence="1" id="KW-0812">Transmembrane</keyword>
<organism evidence="2">
    <name type="scientific">Anguilla anguilla</name>
    <name type="common">European freshwater eel</name>
    <name type="synonym">Muraena anguilla</name>
    <dbReference type="NCBI Taxonomy" id="7936"/>
    <lineage>
        <taxon>Eukaryota</taxon>
        <taxon>Metazoa</taxon>
        <taxon>Chordata</taxon>
        <taxon>Craniata</taxon>
        <taxon>Vertebrata</taxon>
        <taxon>Euteleostomi</taxon>
        <taxon>Actinopterygii</taxon>
        <taxon>Neopterygii</taxon>
        <taxon>Teleostei</taxon>
        <taxon>Anguilliformes</taxon>
        <taxon>Anguillidae</taxon>
        <taxon>Anguilla</taxon>
    </lineage>
</organism>
<keyword evidence="1" id="KW-1133">Transmembrane helix</keyword>
<proteinExistence type="predicted"/>
<sequence>MRTSSVIGSINKSEVILIEFLCCIVFLRDAIMHIWFQQQGTLTKCYLA</sequence>
<evidence type="ECO:0000256" key="1">
    <source>
        <dbReference type="SAM" id="Phobius"/>
    </source>
</evidence>
<name>A0A0E9SDL1_ANGAN</name>
<dbReference type="AlphaFoldDB" id="A0A0E9SDL1"/>
<dbReference type="EMBL" id="GBXM01069817">
    <property type="protein sequence ID" value="JAH38760.1"/>
    <property type="molecule type" value="Transcribed_RNA"/>
</dbReference>
<feature type="transmembrane region" description="Helical" evidence="1">
    <location>
        <begin position="15"/>
        <end position="36"/>
    </location>
</feature>
<reference evidence="2" key="1">
    <citation type="submission" date="2014-11" db="EMBL/GenBank/DDBJ databases">
        <authorList>
            <person name="Amaro Gonzalez C."/>
        </authorList>
    </citation>
    <scope>NUCLEOTIDE SEQUENCE</scope>
</reference>
<protein>
    <submittedName>
        <fullName evidence="2">Uncharacterized protein</fullName>
    </submittedName>
</protein>
<evidence type="ECO:0000313" key="2">
    <source>
        <dbReference type="EMBL" id="JAH38760.1"/>
    </source>
</evidence>
<accession>A0A0E9SDL1</accession>